<feature type="modified residue" description="4-aspartylphosphate" evidence="1">
    <location>
        <position position="54"/>
    </location>
</feature>
<dbReference type="Proteomes" id="UP000184334">
    <property type="component" value="Unassembled WGS sequence"/>
</dbReference>
<keyword evidence="5" id="KW-1185">Reference proteome</keyword>
<dbReference type="OrthoDB" id="9809318at2"/>
<dbReference type="SMART" id="SM00850">
    <property type="entry name" value="LytTR"/>
    <property type="match status" value="1"/>
</dbReference>
<dbReference type="PROSITE" id="PS50930">
    <property type="entry name" value="HTH_LYTTR"/>
    <property type="match status" value="1"/>
</dbReference>
<dbReference type="PANTHER" id="PTHR37299:SF1">
    <property type="entry name" value="STAGE 0 SPORULATION PROTEIN A HOMOLOG"/>
    <property type="match status" value="1"/>
</dbReference>
<dbReference type="AlphaFoldDB" id="A0A1M4S6N0"/>
<proteinExistence type="predicted"/>
<dbReference type="Gene3D" id="2.40.50.1020">
    <property type="entry name" value="LytTr DNA-binding domain"/>
    <property type="match status" value="1"/>
</dbReference>
<dbReference type="InterPro" id="IPR001789">
    <property type="entry name" value="Sig_transdc_resp-reg_receiver"/>
</dbReference>
<reference evidence="4" key="1">
    <citation type="submission" date="2016-11" db="EMBL/GenBank/DDBJ databases">
        <authorList>
            <person name="Varghese N."/>
            <person name="Submissions S."/>
        </authorList>
    </citation>
    <scope>NUCLEOTIDE SEQUENCE [LARGE SCALE GENOMIC DNA]</scope>
    <source>
        <strain evidence="4">DSM 16785</strain>
    </source>
</reference>
<dbReference type="Pfam" id="PF00072">
    <property type="entry name" value="Response_reg"/>
    <property type="match status" value="1"/>
</dbReference>
<dbReference type="InterPro" id="IPR046947">
    <property type="entry name" value="LytR-like"/>
</dbReference>
<feature type="domain" description="Response regulatory" evidence="2">
    <location>
        <begin position="3"/>
        <end position="114"/>
    </location>
</feature>
<dbReference type="GO" id="GO:0000156">
    <property type="term" value="F:phosphorelay response regulator activity"/>
    <property type="evidence" value="ECO:0007669"/>
    <property type="project" value="InterPro"/>
</dbReference>
<dbReference type="RefSeq" id="WP_072862265.1">
    <property type="nucleotide sequence ID" value="NZ_FQUI01000001.1"/>
</dbReference>
<comment type="caution">
    <text evidence="4">The sequence shown here is derived from an EMBL/GenBank/DDBJ whole genome shotgun (WGS) entry which is preliminary data.</text>
</comment>
<evidence type="ECO:0000313" key="5">
    <source>
        <dbReference type="Proteomes" id="UP000184334"/>
    </source>
</evidence>
<dbReference type="Pfam" id="PF04397">
    <property type="entry name" value="LytTR"/>
    <property type="match status" value="1"/>
</dbReference>
<dbReference type="InterPro" id="IPR011006">
    <property type="entry name" value="CheY-like_superfamily"/>
</dbReference>
<dbReference type="InterPro" id="IPR007492">
    <property type="entry name" value="LytTR_DNA-bd_dom"/>
</dbReference>
<dbReference type="STRING" id="1122195.SAMN02745164_00089"/>
<name>A0A1M4S6N0_MARH1</name>
<keyword evidence="1" id="KW-0597">Phosphoprotein</keyword>
<dbReference type="Gene3D" id="3.40.50.2300">
    <property type="match status" value="1"/>
</dbReference>
<evidence type="ECO:0000256" key="1">
    <source>
        <dbReference type="PROSITE-ProRule" id="PRU00169"/>
    </source>
</evidence>
<accession>A0A1M4S6N0</accession>
<evidence type="ECO:0000259" key="2">
    <source>
        <dbReference type="PROSITE" id="PS50110"/>
    </source>
</evidence>
<organism evidence="4 5">
    <name type="scientific">Marinitoga hydrogenitolerans (strain DSM 16785 / JCM 12826 / AT1271)</name>
    <dbReference type="NCBI Taxonomy" id="1122195"/>
    <lineage>
        <taxon>Bacteria</taxon>
        <taxon>Thermotogati</taxon>
        <taxon>Thermotogota</taxon>
        <taxon>Thermotogae</taxon>
        <taxon>Petrotogales</taxon>
        <taxon>Petrotogaceae</taxon>
        <taxon>Marinitoga</taxon>
    </lineage>
</organism>
<evidence type="ECO:0000259" key="3">
    <source>
        <dbReference type="PROSITE" id="PS50930"/>
    </source>
</evidence>
<evidence type="ECO:0000313" key="4">
    <source>
        <dbReference type="EMBL" id="SHE27869.1"/>
    </source>
</evidence>
<gene>
    <name evidence="4" type="ORF">SAMN02745164_00089</name>
</gene>
<feature type="domain" description="HTH LytTR-type" evidence="3">
    <location>
        <begin position="136"/>
        <end position="240"/>
    </location>
</feature>
<protein>
    <submittedName>
        <fullName evidence="4">Two component transcriptional regulator, LytTR family</fullName>
    </submittedName>
</protein>
<dbReference type="SMART" id="SM00448">
    <property type="entry name" value="REC"/>
    <property type="match status" value="1"/>
</dbReference>
<dbReference type="GO" id="GO:0003677">
    <property type="term" value="F:DNA binding"/>
    <property type="evidence" value="ECO:0007669"/>
    <property type="project" value="InterPro"/>
</dbReference>
<dbReference type="PROSITE" id="PS50110">
    <property type="entry name" value="RESPONSE_REGULATORY"/>
    <property type="match status" value="1"/>
</dbReference>
<dbReference type="PANTHER" id="PTHR37299">
    <property type="entry name" value="TRANSCRIPTIONAL REGULATOR-RELATED"/>
    <property type="match status" value="1"/>
</dbReference>
<dbReference type="EMBL" id="FQUI01000001">
    <property type="protein sequence ID" value="SHE27869.1"/>
    <property type="molecule type" value="Genomic_DNA"/>
</dbReference>
<dbReference type="SUPFAM" id="SSF52172">
    <property type="entry name" value="CheY-like"/>
    <property type="match status" value="1"/>
</dbReference>
<sequence length="240" mass="28779">MIKCIIIEDEERALNRLKKMLENFESIEIIGESKNGDEAIDLIEEKRPDLLFLDINLPEKSGFEILKNLSYEPLVIFITAYQEYAIKAFEENAIDYLLKPFDLKRLKIAIDRTTERKKLLTKKILDNINIQYINKFSVKDRDIILIIPETDVYYFKAEDKYVFLCTKNQEYYYDDTLKNLEMKLDPEKFIRIHKSYIVSIEHIKKFKKFFVRDYILELDNGTELKIGRSHLNYIKNKFNF</sequence>